<dbReference type="Pfam" id="PF14317">
    <property type="entry name" value="YcxB"/>
    <property type="match status" value="1"/>
</dbReference>
<evidence type="ECO:0000313" key="5">
    <source>
        <dbReference type="Proteomes" id="UP000186246"/>
    </source>
</evidence>
<proteinExistence type="predicted"/>
<accession>A0A1N7N3R2</accession>
<evidence type="ECO:0000313" key="6">
    <source>
        <dbReference type="Proteomes" id="UP000238314"/>
    </source>
</evidence>
<dbReference type="InterPro" id="IPR025588">
    <property type="entry name" value="YcxB-like_C"/>
</dbReference>
<feature type="transmembrane region" description="Helical" evidence="1">
    <location>
        <begin position="66"/>
        <end position="85"/>
    </location>
</feature>
<evidence type="ECO:0000313" key="3">
    <source>
        <dbReference type="EMBL" id="PQA93763.1"/>
    </source>
</evidence>
<keyword evidence="1" id="KW-1133">Transmembrane helix</keyword>
<sequence>MSKEKKIIINPKRRDFEEIYFIGNQGNLFLSSDTRGKTFTVIAIAVILAILFLFKDDLSKEKFGILYFVSFLFLLSAVFLSVSVNKVSRWKKQVKTYLLKLENCHLYEITFDENFFTVNIDQEKETSEWKDFKVYDINERYIALEGKYSYMFPKKSMNGNDFSALKKMIETQLKE</sequence>
<gene>
    <name evidence="3" type="ORF">B0A70_08200</name>
    <name evidence="4" type="ORF">SAMN05421796_106177</name>
</gene>
<keyword evidence="1" id="KW-0812">Transmembrane</keyword>
<dbReference type="EMBL" id="FTOJ01000006">
    <property type="protein sequence ID" value="SIS92980.1"/>
    <property type="molecule type" value="Genomic_DNA"/>
</dbReference>
<dbReference type="Proteomes" id="UP000238314">
    <property type="component" value="Unassembled WGS sequence"/>
</dbReference>
<evidence type="ECO:0000313" key="4">
    <source>
        <dbReference type="EMBL" id="SIS92980.1"/>
    </source>
</evidence>
<reference evidence="5" key="3">
    <citation type="submission" date="2017-01" db="EMBL/GenBank/DDBJ databases">
        <authorList>
            <person name="Varghese N."/>
            <person name="Submissions S."/>
        </authorList>
    </citation>
    <scope>NUCLEOTIDE SEQUENCE [LARGE SCALE GENOMIC DNA]</scope>
    <source>
        <strain evidence="5">DSM 21068</strain>
    </source>
</reference>
<dbReference type="EMBL" id="MUGO01000012">
    <property type="protein sequence ID" value="PQA93763.1"/>
    <property type="molecule type" value="Genomic_DNA"/>
</dbReference>
<protein>
    <recommendedName>
        <fullName evidence="2">YcxB-like C-terminal domain-containing protein</fullName>
    </recommendedName>
</protein>
<feature type="transmembrane region" description="Helical" evidence="1">
    <location>
        <begin position="38"/>
        <end position="54"/>
    </location>
</feature>
<name>A0A1N7N3R2_9FLAO</name>
<feature type="domain" description="YcxB-like C-terminal" evidence="2">
    <location>
        <begin position="111"/>
        <end position="169"/>
    </location>
</feature>
<evidence type="ECO:0000259" key="2">
    <source>
        <dbReference type="Pfam" id="PF14317"/>
    </source>
</evidence>
<keyword evidence="1" id="KW-0472">Membrane</keyword>
<reference evidence="4" key="2">
    <citation type="submission" date="2017-01" db="EMBL/GenBank/DDBJ databases">
        <authorList>
            <person name="Mah S.A."/>
            <person name="Swanson W.J."/>
            <person name="Moy G.W."/>
            <person name="Vacquier V.D."/>
        </authorList>
    </citation>
    <scope>NUCLEOTIDE SEQUENCE [LARGE SCALE GENOMIC DNA]</scope>
    <source>
        <strain evidence="4">DSM 21068</strain>
    </source>
</reference>
<organism evidence="4 5">
    <name type="scientific">Chryseobacterium piscicola</name>
    <dbReference type="NCBI Taxonomy" id="551459"/>
    <lineage>
        <taxon>Bacteria</taxon>
        <taxon>Pseudomonadati</taxon>
        <taxon>Bacteroidota</taxon>
        <taxon>Flavobacteriia</taxon>
        <taxon>Flavobacteriales</taxon>
        <taxon>Weeksellaceae</taxon>
        <taxon>Chryseobacterium group</taxon>
        <taxon>Chryseobacterium</taxon>
    </lineage>
</organism>
<dbReference type="OrthoDB" id="1271589at2"/>
<dbReference type="AlphaFoldDB" id="A0A1N7N3R2"/>
<reference evidence="3 6" key="1">
    <citation type="submission" date="2016-11" db="EMBL/GenBank/DDBJ databases">
        <title>Whole genomes of Flavobacteriaceae.</title>
        <authorList>
            <person name="Stine C."/>
            <person name="Li C."/>
            <person name="Tadesse D."/>
        </authorList>
    </citation>
    <scope>NUCLEOTIDE SEQUENCE [LARGE SCALE GENOMIC DNA]</scope>
    <source>
        <strain evidence="3 6">DSM 21068</strain>
    </source>
</reference>
<dbReference type="RefSeq" id="WP_076452053.1">
    <property type="nucleotide sequence ID" value="NZ_FTOJ01000006.1"/>
</dbReference>
<dbReference type="Proteomes" id="UP000186246">
    <property type="component" value="Unassembled WGS sequence"/>
</dbReference>
<keyword evidence="6" id="KW-1185">Reference proteome</keyword>
<evidence type="ECO:0000256" key="1">
    <source>
        <dbReference type="SAM" id="Phobius"/>
    </source>
</evidence>